<keyword evidence="2" id="KW-1185">Reference proteome</keyword>
<name>A0ABX8LR72_9BACT</name>
<organism evidence="1 2">
    <name type="scientific">Geomonas subterranea</name>
    <dbReference type="NCBI Taxonomy" id="2847989"/>
    <lineage>
        <taxon>Bacteria</taxon>
        <taxon>Pseudomonadati</taxon>
        <taxon>Thermodesulfobacteriota</taxon>
        <taxon>Desulfuromonadia</taxon>
        <taxon>Geobacterales</taxon>
        <taxon>Geobacteraceae</taxon>
        <taxon>Geomonas</taxon>
    </lineage>
</organism>
<sequence>MEAAQMTSSSRLIKMLMAADFEVTPATCTIPLTQPFWVNADHTDVTLTFLDDATVAVQLSFEHHQTLLKFGNDVETVSSMRDLCCSSWFPDLEQAFKKVSDHFDLNWESEGDDYDFACPWISYHLSGNFRFRDYDRVISLLLEIRSVLSLKECPS</sequence>
<dbReference type="Proteomes" id="UP000683559">
    <property type="component" value="Chromosome"/>
</dbReference>
<dbReference type="EMBL" id="CP077683">
    <property type="protein sequence ID" value="QXE92784.1"/>
    <property type="molecule type" value="Genomic_DNA"/>
</dbReference>
<protein>
    <submittedName>
        <fullName evidence="1">Uncharacterized protein</fullName>
    </submittedName>
</protein>
<gene>
    <name evidence="1" type="ORF">KP001_09805</name>
</gene>
<dbReference type="RefSeq" id="WP_217289329.1">
    <property type="nucleotide sequence ID" value="NZ_CP077683.1"/>
</dbReference>
<proteinExistence type="predicted"/>
<evidence type="ECO:0000313" key="2">
    <source>
        <dbReference type="Proteomes" id="UP000683559"/>
    </source>
</evidence>
<accession>A0ABX8LR72</accession>
<reference evidence="1 2" key="1">
    <citation type="submission" date="2021-06" db="EMBL/GenBank/DDBJ databases">
        <title>Gemonas diversity in paddy soil.</title>
        <authorList>
            <person name="Liu G."/>
        </authorList>
    </citation>
    <scope>NUCLEOTIDE SEQUENCE [LARGE SCALE GENOMIC DNA]</scope>
    <source>
        <strain evidence="1 2">RG2</strain>
    </source>
</reference>
<evidence type="ECO:0000313" key="1">
    <source>
        <dbReference type="EMBL" id="QXE92784.1"/>
    </source>
</evidence>